<dbReference type="AlphaFoldDB" id="A0A8X6VW10"/>
<sequence length="100" mass="11357">MCCNKKRLRITAIEFQFSSRSAVGVRSVDLSSFRALGAEDLQAPWQWRITNPKVWPAYPDPRPKRPMDKSALGVIVQSCKSVFYGLPVDRCSFHGRRSSL</sequence>
<keyword evidence="2" id="KW-1185">Reference proteome</keyword>
<organism evidence="1 2">
    <name type="scientific">Trichonephila clavipes</name>
    <name type="common">Golden silk orbweaver</name>
    <name type="synonym">Nephila clavipes</name>
    <dbReference type="NCBI Taxonomy" id="2585209"/>
    <lineage>
        <taxon>Eukaryota</taxon>
        <taxon>Metazoa</taxon>
        <taxon>Ecdysozoa</taxon>
        <taxon>Arthropoda</taxon>
        <taxon>Chelicerata</taxon>
        <taxon>Arachnida</taxon>
        <taxon>Araneae</taxon>
        <taxon>Araneomorphae</taxon>
        <taxon>Entelegynae</taxon>
        <taxon>Araneoidea</taxon>
        <taxon>Nephilidae</taxon>
        <taxon>Trichonephila</taxon>
    </lineage>
</organism>
<protein>
    <submittedName>
        <fullName evidence="1">Uncharacterized protein</fullName>
    </submittedName>
</protein>
<reference evidence="1" key="1">
    <citation type="submission" date="2020-08" db="EMBL/GenBank/DDBJ databases">
        <title>Multicomponent nature underlies the extraordinary mechanical properties of spider dragline silk.</title>
        <authorList>
            <person name="Kono N."/>
            <person name="Nakamura H."/>
            <person name="Mori M."/>
            <person name="Yoshida Y."/>
            <person name="Ohtoshi R."/>
            <person name="Malay A.D."/>
            <person name="Moran D.A.P."/>
            <person name="Tomita M."/>
            <person name="Numata K."/>
            <person name="Arakawa K."/>
        </authorList>
    </citation>
    <scope>NUCLEOTIDE SEQUENCE</scope>
</reference>
<evidence type="ECO:0000313" key="2">
    <source>
        <dbReference type="Proteomes" id="UP000887159"/>
    </source>
</evidence>
<dbReference type="Proteomes" id="UP000887159">
    <property type="component" value="Unassembled WGS sequence"/>
</dbReference>
<evidence type="ECO:0000313" key="1">
    <source>
        <dbReference type="EMBL" id="GFY23440.1"/>
    </source>
</evidence>
<comment type="caution">
    <text evidence="1">The sequence shown here is derived from an EMBL/GenBank/DDBJ whole genome shotgun (WGS) entry which is preliminary data.</text>
</comment>
<accession>A0A8X6VW10</accession>
<dbReference type="EMBL" id="BMAU01021363">
    <property type="protein sequence ID" value="GFY23440.1"/>
    <property type="molecule type" value="Genomic_DNA"/>
</dbReference>
<proteinExistence type="predicted"/>
<name>A0A8X6VW10_TRICX</name>
<gene>
    <name evidence="1" type="ORF">TNCV_3941331</name>
</gene>